<accession>A0A8S5TJF3</accession>
<dbReference type="PANTHER" id="PTHR10133:SF27">
    <property type="entry name" value="DNA POLYMERASE NU"/>
    <property type="match status" value="1"/>
</dbReference>
<organism evidence="4">
    <name type="scientific">Siphoviridae sp. ctgmM3</name>
    <dbReference type="NCBI Taxonomy" id="2827912"/>
    <lineage>
        <taxon>Viruses</taxon>
        <taxon>Duplodnaviria</taxon>
        <taxon>Heunggongvirae</taxon>
        <taxon>Uroviricota</taxon>
        <taxon>Caudoviricetes</taxon>
    </lineage>
</organism>
<dbReference type="Pfam" id="PF00476">
    <property type="entry name" value="DNA_pol_A"/>
    <property type="match status" value="1"/>
</dbReference>
<sequence>MKNLEIDIETYSSVDLKKSGVYKYAESPDFEILLFGYSVDGGEVRTVDLACGERIPREILDALLDKKVIKWAFNAQFERICLSSFLSKQGIDFDTNHEDYVHSNSSVRFLHPSSWKCSMVWSAYMGLPLSLEGVGTVLGLEKQKLTDGKDLIRFFSVPCAPTKINKGRTRNLPEHDLEKWKAYKDYNIRDVETEMLIQDKLKKFPVPDAVWEEYHMDQEINDRGILVDSTFVEQALSLDQSSRNKLTLSMKELTAVENPNSVLQMKSWLSKKGLEVDTLGKKVVASLLDKTDGDVLKALVLRQKLSKSSVKKYQAMENAVCKDHRLRGMFQFYGANRTGRFAGRLVQLQNLPQNHMEDLAQARALVRNGDFDAMEMLYEDIPDTLSQLIRTAFIPAKGMQFYVADFSAIEARVIAWLAGEDWRTKIFIDGGDIYCASASKMFRVPVEKHGVNGHLRQKGKIAELALGYGGSVGALKSMGALDMGLTEEELQPLVDVWRQVNPHIVSFWWEVDRAIKKAIKERMPQLVYGVKVFCQSGMLFITLPSGRNLAYVKPHIGENRFGGESVTYEGVGSTKKWERIESYGPKFVENIVQAISRDILLFAMRTLQHCDIVAHVHDELIIEAHPRTCLSEICKKMRKVPPWAKGLVLNAEGYICDFYKKD</sequence>
<evidence type="ECO:0000256" key="1">
    <source>
        <dbReference type="ARBA" id="ARBA00022705"/>
    </source>
</evidence>
<dbReference type="Gene3D" id="3.30.70.370">
    <property type="match status" value="1"/>
</dbReference>
<dbReference type="InterPro" id="IPR001098">
    <property type="entry name" value="DNA-dir_DNA_pol_A_palm_dom"/>
</dbReference>
<dbReference type="PANTHER" id="PTHR10133">
    <property type="entry name" value="DNA POLYMERASE I"/>
    <property type="match status" value="1"/>
</dbReference>
<keyword evidence="1" id="KW-0235">DNA replication</keyword>
<proteinExistence type="predicted"/>
<dbReference type="SMART" id="SM00482">
    <property type="entry name" value="POLAc"/>
    <property type="match status" value="1"/>
</dbReference>
<dbReference type="CDD" id="cd08642">
    <property type="entry name" value="DNA_pol_A_pol_I_A"/>
    <property type="match status" value="1"/>
</dbReference>
<dbReference type="GO" id="GO:0006261">
    <property type="term" value="P:DNA-templated DNA replication"/>
    <property type="evidence" value="ECO:0007669"/>
    <property type="project" value="InterPro"/>
</dbReference>
<evidence type="ECO:0000259" key="3">
    <source>
        <dbReference type="SMART" id="SM00482"/>
    </source>
</evidence>
<dbReference type="GO" id="GO:0039693">
    <property type="term" value="P:viral DNA genome replication"/>
    <property type="evidence" value="ECO:0007669"/>
    <property type="project" value="UniProtKB-KW"/>
</dbReference>
<dbReference type="InterPro" id="IPR002298">
    <property type="entry name" value="DNA_polymerase_A"/>
</dbReference>
<feature type="domain" description="DNA-directed DNA polymerase family A palm" evidence="3">
    <location>
        <begin position="386"/>
        <end position="628"/>
    </location>
</feature>
<dbReference type="SUPFAM" id="SSF56672">
    <property type="entry name" value="DNA/RNA polymerases"/>
    <property type="match status" value="1"/>
</dbReference>
<dbReference type="GO" id="GO:0006302">
    <property type="term" value="P:double-strand break repair"/>
    <property type="evidence" value="ECO:0007669"/>
    <property type="project" value="TreeGrafter"/>
</dbReference>
<name>A0A8S5TJF3_9CAUD</name>
<dbReference type="InterPro" id="IPR043502">
    <property type="entry name" value="DNA/RNA_pol_sf"/>
</dbReference>
<protein>
    <submittedName>
        <fullName evidence="4">DNA polymerase I</fullName>
    </submittedName>
</protein>
<dbReference type="EMBL" id="BK032840">
    <property type="protein sequence ID" value="DAF63421.1"/>
    <property type="molecule type" value="Genomic_DNA"/>
</dbReference>
<keyword evidence="2" id="KW-1194">Viral DNA replication</keyword>
<dbReference type="Gene3D" id="1.10.150.20">
    <property type="entry name" value="5' to 3' exonuclease, C-terminal subdomain"/>
    <property type="match status" value="1"/>
</dbReference>
<dbReference type="GO" id="GO:0003677">
    <property type="term" value="F:DNA binding"/>
    <property type="evidence" value="ECO:0007669"/>
    <property type="project" value="InterPro"/>
</dbReference>
<evidence type="ECO:0000313" key="4">
    <source>
        <dbReference type="EMBL" id="DAF63421.1"/>
    </source>
</evidence>
<evidence type="ECO:0000256" key="2">
    <source>
        <dbReference type="ARBA" id="ARBA00023109"/>
    </source>
</evidence>
<dbReference type="GO" id="GO:0003887">
    <property type="term" value="F:DNA-directed DNA polymerase activity"/>
    <property type="evidence" value="ECO:0007669"/>
    <property type="project" value="InterPro"/>
</dbReference>
<reference evidence="4" key="1">
    <citation type="journal article" date="2021" name="Proc. Natl. Acad. Sci. U.S.A.">
        <title>A Catalog of Tens of Thousands of Viruses from Human Metagenomes Reveals Hidden Associations with Chronic Diseases.</title>
        <authorList>
            <person name="Tisza M.J."/>
            <person name="Buck C.B."/>
        </authorList>
    </citation>
    <scope>NUCLEOTIDE SEQUENCE</scope>
    <source>
        <strain evidence="4">CtgmM3</strain>
    </source>
</reference>
<dbReference type="PRINTS" id="PR00868">
    <property type="entry name" value="DNAPOLI"/>
</dbReference>